<organism evidence="2 4">
    <name type="scientific">Butyricimonas paravirosa</name>
    <dbReference type="NCBI Taxonomy" id="1472417"/>
    <lineage>
        <taxon>Bacteria</taxon>
        <taxon>Pseudomonadati</taxon>
        <taxon>Bacteroidota</taxon>
        <taxon>Bacteroidia</taxon>
        <taxon>Bacteroidales</taxon>
        <taxon>Odoribacteraceae</taxon>
        <taxon>Butyricimonas</taxon>
    </lineage>
</organism>
<keyword evidence="5" id="KW-1185">Reference proteome</keyword>
<dbReference type="Proteomes" id="UP000576368">
    <property type="component" value="Unassembled WGS sequence"/>
</dbReference>
<proteinExistence type="predicted"/>
<dbReference type="EMBL" id="JAATLI010000007">
    <property type="protein sequence ID" value="NJC18397.1"/>
    <property type="molecule type" value="Genomic_DNA"/>
</dbReference>
<dbReference type="GeneID" id="86889974"/>
<dbReference type="AlphaFoldDB" id="A0A7X5YC65"/>
<reference evidence="2 4" key="2">
    <citation type="submission" date="2020-03" db="EMBL/GenBank/DDBJ databases">
        <title>Genomic Encyclopedia of Type Strains, Phase IV (KMG-IV): sequencing the most valuable type-strain genomes for metagenomic binning, comparative biology and taxonomic classification.</title>
        <authorList>
            <person name="Goeker M."/>
        </authorList>
    </citation>
    <scope>NUCLEOTIDE SEQUENCE [LARGE SCALE GENOMIC DNA]</scope>
    <source>
        <strain evidence="2 4">DSM 105722</strain>
    </source>
</reference>
<evidence type="ECO:0000313" key="2">
    <source>
        <dbReference type="EMBL" id="NJC18397.1"/>
    </source>
</evidence>
<reference evidence="3 5" key="1">
    <citation type="submission" date="2019-09" db="EMBL/GenBank/DDBJ databases">
        <title>Butyricimonas paravirosa DSM 105722 (=214-4 = JCM 18677 = CCUG 65563).</title>
        <authorList>
            <person name="Le Roy T."/>
            <person name="Cani P.D."/>
        </authorList>
    </citation>
    <scope>NUCLEOTIDE SEQUENCE [LARGE SCALE GENOMIC DNA]</scope>
    <source>
        <strain evidence="3 5">DSM 105722</strain>
    </source>
</reference>
<dbReference type="EC" id="3.1.21.-" evidence="2"/>
<accession>A0A7X5YC65</accession>
<evidence type="ECO:0000259" key="1">
    <source>
        <dbReference type="Pfam" id="PF01844"/>
    </source>
</evidence>
<dbReference type="GO" id="GO:0003676">
    <property type="term" value="F:nucleic acid binding"/>
    <property type="evidence" value="ECO:0007669"/>
    <property type="project" value="InterPro"/>
</dbReference>
<dbReference type="GO" id="GO:0004519">
    <property type="term" value="F:endonuclease activity"/>
    <property type="evidence" value="ECO:0007669"/>
    <property type="project" value="UniProtKB-KW"/>
</dbReference>
<dbReference type="RefSeq" id="WP_118302198.1">
    <property type="nucleotide sequence ID" value="NZ_BMPA01000007.1"/>
</dbReference>
<dbReference type="InterPro" id="IPR002711">
    <property type="entry name" value="HNH"/>
</dbReference>
<feature type="domain" description="HNH" evidence="1">
    <location>
        <begin position="187"/>
        <end position="240"/>
    </location>
</feature>
<protein>
    <submittedName>
        <fullName evidence="2">5-methylcytosine-specific restriction protein A</fullName>
        <ecNumber evidence="2">3.1.21.-</ecNumber>
    </submittedName>
    <submittedName>
        <fullName evidence="3">HNH endonuclease</fullName>
    </submittedName>
</protein>
<keyword evidence="3" id="KW-0255">Endonuclease</keyword>
<evidence type="ECO:0000313" key="4">
    <source>
        <dbReference type="Proteomes" id="UP000576368"/>
    </source>
</evidence>
<evidence type="ECO:0000313" key="3">
    <source>
        <dbReference type="EMBL" id="WOF11061.1"/>
    </source>
</evidence>
<dbReference type="EMBL" id="CP043839">
    <property type="protein sequence ID" value="WOF11061.1"/>
    <property type="molecule type" value="Genomic_DNA"/>
</dbReference>
<dbReference type="Proteomes" id="UP001302374">
    <property type="component" value="Chromosome"/>
</dbReference>
<gene>
    <name evidence="3" type="ORF">F1644_01680</name>
    <name evidence="2" type="ORF">GGR15_002024</name>
</gene>
<name>A0A7X5YC65_9BACT</name>
<evidence type="ECO:0000313" key="5">
    <source>
        <dbReference type="Proteomes" id="UP001302374"/>
    </source>
</evidence>
<sequence length="258" mass="29332">MKTFLFAHNPKNWPWENLSNAIRDIKEKGSRLEKWSVRSYKQVSVGDRAFLIRLGNKTQNKGIVGSGYITTAPFLSEHWSNNGQMVNRVIIEFDELSEDPIISLQELQALLLNYNWTPQSSGMEIPNAVASKLEELWFEKTLKRGSGRINVNSYKEGAVRSTISKRYERNPQARLLCLESNGYSVSVCGFNFGDTYGKLGQDYIHVHHITPISTIGEEYEINPQTDLVPICPNCHAMIHKVTPPLQINELQKLIGIQK</sequence>
<dbReference type="CDD" id="cd00085">
    <property type="entry name" value="HNHc"/>
    <property type="match status" value="1"/>
</dbReference>
<keyword evidence="3" id="KW-0540">Nuclease</keyword>
<dbReference type="Pfam" id="PF01844">
    <property type="entry name" value="HNH"/>
    <property type="match status" value="1"/>
</dbReference>
<keyword evidence="2" id="KW-0378">Hydrolase</keyword>
<dbReference type="InterPro" id="IPR003615">
    <property type="entry name" value="HNH_nuc"/>
</dbReference>
<dbReference type="GO" id="GO:0016787">
    <property type="term" value="F:hydrolase activity"/>
    <property type="evidence" value="ECO:0007669"/>
    <property type="project" value="UniProtKB-KW"/>
</dbReference>
<dbReference type="GO" id="GO:0008270">
    <property type="term" value="F:zinc ion binding"/>
    <property type="evidence" value="ECO:0007669"/>
    <property type="project" value="InterPro"/>
</dbReference>